<evidence type="ECO:0000313" key="4">
    <source>
        <dbReference type="EMBL" id="MDT3766465.1"/>
    </source>
</evidence>
<evidence type="ECO:0000256" key="1">
    <source>
        <dbReference type="SAM" id="MobiDB-lite"/>
    </source>
</evidence>
<dbReference type="Pfam" id="PF13462">
    <property type="entry name" value="Thioredoxin_4"/>
    <property type="match status" value="1"/>
</dbReference>
<accession>A0ABU3I7T9</accession>
<feature type="compositionally biased region" description="Low complexity" evidence="1">
    <location>
        <begin position="1"/>
        <end position="16"/>
    </location>
</feature>
<protein>
    <submittedName>
        <fullName evidence="4">Thioredoxin domain-containing protein</fullName>
    </submittedName>
</protein>
<sequence length="271" mass="29050">MANSANSKGAGSASAQKARKMREQAQARERRTRNVIITVVVLLVLAVVAAVGLVVYKSRSADSAGKGAAAASADGSFIISADGPGKPKSGVPTLEEYMDYSCHACADTTAILGDTLTKAAKNGEFNLKITPVNTVDMVYHQKAADAAYVVWQQQPDKYMDFHAAVMAYFKSQFDAKDGSVIQESAQKSADKIAQIAKSVGISETTISKFKTSDMKAQLKANTDKWISRKVDGSTEKYTPQFISNNKLIELKGESAQEVTKNLLEGIKAAQK</sequence>
<feature type="domain" description="Thioredoxin-like fold" evidence="3">
    <location>
        <begin position="92"/>
        <end position="225"/>
    </location>
</feature>
<organism evidence="4 5">
    <name type="scientific">Gleimia hominis</name>
    <dbReference type="NCBI Taxonomy" id="595468"/>
    <lineage>
        <taxon>Bacteria</taxon>
        <taxon>Bacillati</taxon>
        <taxon>Actinomycetota</taxon>
        <taxon>Actinomycetes</taxon>
        <taxon>Actinomycetales</taxon>
        <taxon>Actinomycetaceae</taxon>
        <taxon>Gleimia</taxon>
    </lineage>
</organism>
<dbReference type="Gene3D" id="3.40.30.10">
    <property type="entry name" value="Glutaredoxin"/>
    <property type="match status" value="1"/>
</dbReference>
<comment type="caution">
    <text evidence="4">The sequence shown here is derived from an EMBL/GenBank/DDBJ whole genome shotgun (WGS) entry which is preliminary data.</text>
</comment>
<evidence type="ECO:0000259" key="3">
    <source>
        <dbReference type="Pfam" id="PF13462"/>
    </source>
</evidence>
<gene>
    <name evidence="4" type="ORF">QS713_00010</name>
</gene>
<reference evidence="4 5" key="1">
    <citation type="submission" date="2023-06" db="EMBL/GenBank/DDBJ databases">
        <title>Draft genome sequence of Gleimia hominis type strain CCUG 57540T.</title>
        <authorList>
            <person name="Salva-Serra F."/>
            <person name="Cardew S."/>
            <person name="Jensie Markopoulos S."/>
            <person name="Ohlen M."/>
            <person name="Inganas E."/>
            <person name="Svensson-Stadler L."/>
            <person name="Moore E.R.B."/>
        </authorList>
    </citation>
    <scope>NUCLEOTIDE SEQUENCE [LARGE SCALE GENOMIC DNA]</scope>
    <source>
        <strain evidence="4 5">CCUG 57540</strain>
    </source>
</reference>
<evidence type="ECO:0000313" key="5">
    <source>
        <dbReference type="Proteomes" id="UP001247542"/>
    </source>
</evidence>
<dbReference type="InterPro" id="IPR036249">
    <property type="entry name" value="Thioredoxin-like_sf"/>
</dbReference>
<feature type="transmembrane region" description="Helical" evidence="2">
    <location>
        <begin position="35"/>
        <end position="56"/>
    </location>
</feature>
<dbReference type="SUPFAM" id="SSF52833">
    <property type="entry name" value="Thioredoxin-like"/>
    <property type="match status" value="1"/>
</dbReference>
<keyword evidence="2" id="KW-0812">Transmembrane</keyword>
<dbReference type="InterPro" id="IPR012336">
    <property type="entry name" value="Thioredoxin-like_fold"/>
</dbReference>
<keyword evidence="5" id="KW-1185">Reference proteome</keyword>
<proteinExistence type="predicted"/>
<dbReference type="EMBL" id="JASXSX010000001">
    <property type="protein sequence ID" value="MDT3766465.1"/>
    <property type="molecule type" value="Genomic_DNA"/>
</dbReference>
<keyword evidence="2" id="KW-0472">Membrane</keyword>
<feature type="region of interest" description="Disordered" evidence="1">
    <location>
        <begin position="1"/>
        <end position="28"/>
    </location>
</feature>
<name>A0ABU3I7T9_9ACTO</name>
<dbReference type="RefSeq" id="WP_313271397.1">
    <property type="nucleotide sequence ID" value="NZ_JASXSX010000001.1"/>
</dbReference>
<evidence type="ECO:0000256" key="2">
    <source>
        <dbReference type="SAM" id="Phobius"/>
    </source>
</evidence>
<dbReference type="Proteomes" id="UP001247542">
    <property type="component" value="Unassembled WGS sequence"/>
</dbReference>
<keyword evidence="2" id="KW-1133">Transmembrane helix</keyword>